<feature type="domain" description="ThuA-like" evidence="1">
    <location>
        <begin position="123"/>
        <end position="281"/>
    </location>
</feature>
<reference evidence="2" key="1">
    <citation type="submission" date="2021-05" db="EMBL/GenBank/DDBJ databases">
        <authorList>
            <person name="Pietrasiak N."/>
            <person name="Ward R."/>
            <person name="Stajich J.E."/>
            <person name="Kurbessoian T."/>
        </authorList>
    </citation>
    <scope>NUCLEOTIDE SEQUENCE</scope>
    <source>
        <strain evidence="2">UHER 2000/2452</strain>
    </source>
</reference>
<organism evidence="2 3">
    <name type="scientific">Drouetiella hepatica Uher 2000/2452</name>
    <dbReference type="NCBI Taxonomy" id="904376"/>
    <lineage>
        <taxon>Bacteria</taxon>
        <taxon>Bacillati</taxon>
        <taxon>Cyanobacteriota</taxon>
        <taxon>Cyanophyceae</taxon>
        <taxon>Oculatellales</taxon>
        <taxon>Oculatellaceae</taxon>
        <taxon>Drouetiella</taxon>
    </lineage>
</organism>
<dbReference type="AlphaFoldDB" id="A0A951QD66"/>
<dbReference type="InterPro" id="IPR029062">
    <property type="entry name" value="Class_I_gatase-like"/>
</dbReference>
<dbReference type="Gene3D" id="3.40.50.880">
    <property type="match status" value="1"/>
</dbReference>
<comment type="caution">
    <text evidence="2">The sequence shown here is derived from an EMBL/GenBank/DDBJ whole genome shotgun (WGS) entry which is preliminary data.</text>
</comment>
<protein>
    <submittedName>
        <fullName evidence="2">ThuA domain-containing protein</fullName>
    </submittedName>
</protein>
<dbReference type="InterPro" id="IPR029010">
    <property type="entry name" value="ThuA-like"/>
</dbReference>
<evidence type="ECO:0000313" key="3">
    <source>
        <dbReference type="Proteomes" id="UP000757435"/>
    </source>
</evidence>
<evidence type="ECO:0000313" key="2">
    <source>
        <dbReference type="EMBL" id="MBW4660598.1"/>
    </source>
</evidence>
<evidence type="ECO:0000259" key="1">
    <source>
        <dbReference type="Pfam" id="PF06283"/>
    </source>
</evidence>
<sequence>MRFFLRISIISCLGFLLLGVFTKLNSEFNHSVIQVTPSALTSLSSTDPAASLPAKQNEAFSENDLIRALLVTGGCCHDYSFQMQALPEAVKKFASVEWDVVNAGGTAKQARISLYDNPNWAVGYDVVVYNTCFANTQDPEYIRKITNVHKAGVPAVVIHCAAHTYCTAEIDDWRQFLGVTSCSHDPKDQNSVQKIVKHPILQSMPDQWTTPPDELYVINKLWPTAQAIATSVSKVNGQTYPIAWVNQFGSARVFGTTYGHSAETFQDPVYLDMLGRGILWAVGRLEE</sequence>
<dbReference type="Proteomes" id="UP000757435">
    <property type="component" value="Unassembled WGS sequence"/>
</dbReference>
<name>A0A951QD66_9CYAN</name>
<dbReference type="PANTHER" id="PTHR40469:SF2">
    <property type="entry name" value="GALACTOSE-BINDING DOMAIN-LIKE SUPERFAMILY PROTEIN"/>
    <property type="match status" value="1"/>
</dbReference>
<dbReference type="EMBL" id="JAHHHD010000023">
    <property type="protein sequence ID" value="MBW4660598.1"/>
    <property type="molecule type" value="Genomic_DNA"/>
</dbReference>
<dbReference type="SUPFAM" id="SSF52317">
    <property type="entry name" value="Class I glutamine amidotransferase-like"/>
    <property type="match status" value="1"/>
</dbReference>
<accession>A0A951QD66</accession>
<gene>
    <name evidence="2" type="ORF">KME15_18150</name>
</gene>
<dbReference type="PANTHER" id="PTHR40469">
    <property type="entry name" value="SECRETED GLYCOSYL HYDROLASE"/>
    <property type="match status" value="1"/>
</dbReference>
<dbReference type="Pfam" id="PF06283">
    <property type="entry name" value="ThuA"/>
    <property type="match status" value="1"/>
</dbReference>
<reference evidence="2" key="2">
    <citation type="journal article" date="2022" name="Microbiol. Resour. Announc.">
        <title>Metagenome Sequencing to Explore Phylogenomics of Terrestrial Cyanobacteria.</title>
        <authorList>
            <person name="Ward R.D."/>
            <person name="Stajich J.E."/>
            <person name="Johansen J.R."/>
            <person name="Huntemann M."/>
            <person name="Clum A."/>
            <person name="Foster B."/>
            <person name="Foster B."/>
            <person name="Roux S."/>
            <person name="Palaniappan K."/>
            <person name="Varghese N."/>
            <person name="Mukherjee S."/>
            <person name="Reddy T.B.K."/>
            <person name="Daum C."/>
            <person name="Copeland A."/>
            <person name="Chen I.A."/>
            <person name="Ivanova N.N."/>
            <person name="Kyrpides N.C."/>
            <person name="Shapiro N."/>
            <person name="Eloe-Fadrosh E.A."/>
            <person name="Pietrasiak N."/>
        </authorList>
    </citation>
    <scope>NUCLEOTIDE SEQUENCE</scope>
    <source>
        <strain evidence="2">UHER 2000/2452</strain>
    </source>
</reference>
<proteinExistence type="predicted"/>